<evidence type="ECO:0000256" key="1">
    <source>
        <dbReference type="SAM" id="MobiDB-lite"/>
    </source>
</evidence>
<evidence type="ECO:0000313" key="3">
    <source>
        <dbReference type="Proteomes" id="UP000504638"/>
    </source>
</evidence>
<organism evidence="2">
    <name type="scientific">Eremomyces bilateralis CBS 781.70</name>
    <dbReference type="NCBI Taxonomy" id="1392243"/>
    <lineage>
        <taxon>Eukaryota</taxon>
        <taxon>Fungi</taxon>
        <taxon>Dikarya</taxon>
        <taxon>Ascomycota</taxon>
        <taxon>Pezizomycotina</taxon>
        <taxon>Dothideomycetes</taxon>
        <taxon>Dothideomycetes incertae sedis</taxon>
        <taxon>Eremomycetales</taxon>
        <taxon>Eremomycetaceae</taxon>
        <taxon>Eremomyces</taxon>
    </lineage>
</organism>
<gene>
    <name evidence="2 4" type="ORF">P152DRAFT_475134</name>
</gene>
<evidence type="ECO:0008006" key="5">
    <source>
        <dbReference type="Google" id="ProtNLM"/>
    </source>
</evidence>
<evidence type="ECO:0000313" key="2">
    <source>
        <dbReference type="EMBL" id="KAF1811087.1"/>
    </source>
</evidence>
<sequence>MFHQPSTPPSSFPVSPLRSGGGWSITITSFIGFIDEDSSKLTRSHKFGERDHTGVQHAEHHEGVPRFFAKAGHAGEDPNKTKKNGGGKGNWGHPGDEASDSNYNMTNPRRRSNSSTHSHHLDHFKTKFETVEPEPVFEEEIHGPLAEDGADLQKADTESSGDSATLNGSVEEEDAVSADKKM</sequence>
<dbReference type="Proteomes" id="UP000504638">
    <property type="component" value="Unplaced"/>
</dbReference>
<keyword evidence="3" id="KW-1185">Reference proteome</keyword>
<feature type="compositionally biased region" description="Basic and acidic residues" evidence="1">
    <location>
        <begin position="119"/>
        <end position="130"/>
    </location>
</feature>
<accession>A0A6G1FZ12</accession>
<reference evidence="4" key="3">
    <citation type="submission" date="2025-04" db="UniProtKB">
        <authorList>
            <consortium name="RefSeq"/>
        </authorList>
    </citation>
    <scope>IDENTIFICATION</scope>
    <source>
        <strain evidence="4">CBS 781.70</strain>
    </source>
</reference>
<protein>
    <recommendedName>
        <fullName evidence="5">Hyaluronan/mRNA-binding protein domain-containing protein</fullName>
    </recommendedName>
</protein>
<name>A0A6G1FZ12_9PEZI</name>
<dbReference type="EMBL" id="ML975163">
    <property type="protein sequence ID" value="KAF1811087.1"/>
    <property type="molecule type" value="Genomic_DNA"/>
</dbReference>
<dbReference type="AlphaFoldDB" id="A0A6G1FZ12"/>
<feature type="region of interest" description="Disordered" evidence="1">
    <location>
        <begin position="41"/>
        <end position="182"/>
    </location>
</feature>
<feature type="compositionally biased region" description="Basic residues" evidence="1">
    <location>
        <begin position="108"/>
        <end position="118"/>
    </location>
</feature>
<reference evidence="4" key="2">
    <citation type="submission" date="2020-04" db="EMBL/GenBank/DDBJ databases">
        <authorList>
            <consortium name="NCBI Genome Project"/>
        </authorList>
    </citation>
    <scope>NUCLEOTIDE SEQUENCE</scope>
    <source>
        <strain evidence="4">CBS 781.70</strain>
    </source>
</reference>
<dbReference type="OrthoDB" id="2122308at2759"/>
<feature type="compositionally biased region" description="Basic and acidic residues" evidence="1">
    <location>
        <begin position="46"/>
        <end position="64"/>
    </location>
</feature>
<dbReference type="GeneID" id="54421961"/>
<feature type="compositionally biased region" description="Polar residues" evidence="1">
    <location>
        <begin position="158"/>
        <end position="168"/>
    </location>
</feature>
<evidence type="ECO:0000313" key="4">
    <source>
        <dbReference type="RefSeq" id="XP_033532718.1"/>
    </source>
</evidence>
<dbReference type="RefSeq" id="XP_033532718.1">
    <property type="nucleotide sequence ID" value="XM_033681391.1"/>
</dbReference>
<reference evidence="2 4" key="1">
    <citation type="submission" date="2020-01" db="EMBL/GenBank/DDBJ databases">
        <authorList>
            <consortium name="DOE Joint Genome Institute"/>
            <person name="Haridas S."/>
            <person name="Albert R."/>
            <person name="Binder M."/>
            <person name="Bloem J."/>
            <person name="Labutti K."/>
            <person name="Salamov A."/>
            <person name="Andreopoulos B."/>
            <person name="Baker S.E."/>
            <person name="Barry K."/>
            <person name="Bills G."/>
            <person name="Bluhm B.H."/>
            <person name="Cannon C."/>
            <person name="Castanera R."/>
            <person name="Culley D.E."/>
            <person name="Daum C."/>
            <person name="Ezra D."/>
            <person name="Gonzalez J.B."/>
            <person name="Henrissat B."/>
            <person name="Kuo A."/>
            <person name="Liang C."/>
            <person name="Lipzen A."/>
            <person name="Lutzoni F."/>
            <person name="Magnuson J."/>
            <person name="Mondo S."/>
            <person name="Nolan M."/>
            <person name="Ohm R."/>
            <person name="Pangilinan J."/>
            <person name="Park H.-J."/>
            <person name="Ramirez L."/>
            <person name="Alfaro M."/>
            <person name="Sun H."/>
            <person name="Tritt A."/>
            <person name="Yoshinaga Y."/>
            <person name="Zwiers L.-H."/>
            <person name="Turgeon B.G."/>
            <person name="Goodwin S.B."/>
            <person name="Spatafora J.W."/>
            <person name="Crous P.W."/>
            <person name="Grigoriev I.V."/>
        </authorList>
    </citation>
    <scope>NUCLEOTIDE SEQUENCE</scope>
    <source>
        <strain evidence="2 4">CBS 781.70</strain>
    </source>
</reference>
<proteinExistence type="predicted"/>